<dbReference type="InterPro" id="IPR051261">
    <property type="entry name" value="NLR"/>
</dbReference>
<dbReference type="InterPro" id="IPR001611">
    <property type="entry name" value="Leu-rich_rpt"/>
</dbReference>
<dbReference type="Gene3D" id="3.80.10.10">
    <property type="entry name" value="Ribonuclease Inhibitor"/>
    <property type="match status" value="1"/>
</dbReference>
<proteinExistence type="predicted"/>
<evidence type="ECO:0000313" key="3">
    <source>
        <dbReference type="EMBL" id="KAF4101932.1"/>
    </source>
</evidence>
<keyword evidence="1" id="KW-0433">Leucine-rich repeat</keyword>
<dbReference type="PANTHER" id="PTHR24106">
    <property type="entry name" value="NACHT, LRR AND CARD DOMAINS-CONTAINING"/>
    <property type="match status" value="1"/>
</dbReference>
<gene>
    <name evidence="3" type="ORF">G5714_016732</name>
</gene>
<evidence type="ECO:0000256" key="2">
    <source>
        <dbReference type="ARBA" id="ARBA00022737"/>
    </source>
</evidence>
<dbReference type="AlphaFoldDB" id="A0A7J6C801"/>
<dbReference type="PROSITE" id="PS51450">
    <property type="entry name" value="LRR"/>
    <property type="match status" value="1"/>
</dbReference>
<dbReference type="InterPro" id="IPR032675">
    <property type="entry name" value="LRR_dom_sf"/>
</dbReference>
<dbReference type="EMBL" id="JAAMOB010000017">
    <property type="protein sequence ID" value="KAF4101932.1"/>
    <property type="molecule type" value="Genomic_DNA"/>
</dbReference>
<protein>
    <submittedName>
        <fullName evidence="3">Uncharacterized protein</fullName>
    </submittedName>
</protein>
<sequence length="108" mass="12572">MKDQTLYREIHEFVKSENHSMNELPPSHCSTKAYMFQISEEVLDEFDLKKYNTSDEGRRRLIPAVLNCRKALLADCNLTSQFCESLFSSLQSSNSLRELNLSHNDLRN</sequence>
<comment type="caution">
    <text evidence="3">The sequence shown here is derived from an EMBL/GenBank/DDBJ whole genome shotgun (WGS) entry which is preliminary data.</text>
</comment>
<name>A0A7J6C801_9TELE</name>
<keyword evidence="4" id="KW-1185">Reference proteome</keyword>
<reference evidence="3 4" key="1">
    <citation type="submission" date="2020-04" db="EMBL/GenBank/DDBJ databases">
        <title>Chromosome-level genome assembly of a cyprinid fish Onychostoma macrolepis by integration of Nanopore Sequencing, Bionano and Hi-C technology.</title>
        <authorList>
            <person name="Wang D."/>
        </authorList>
    </citation>
    <scope>NUCLEOTIDE SEQUENCE [LARGE SCALE GENOMIC DNA]</scope>
    <source>
        <strain evidence="3">SWU-2019</strain>
        <tissue evidence="3">Muscle</tissue>
    </source>
</reference>
<accession>A0A7J6C801</accession>
<keyword evidence="2" id="KW-0677">Repeat</keyword>
<organism evidence="3 4">
    <name type="scientific">Onychostoma macrolepis</name>
    <dbReference type="NCBI Taxonomy" id="369639"/>
    <lineage>
        <taxon>Eukaryota</taxon>
        <taxon>Metazoa</taxon>
        <taxon>Chordata</taxon>
        <taxon>Craniata</taxon>
        <taxon>Vertebrata</taxon>
        <taxon>Euteleostomi</taxon>
        <taxon>Actinopterygii</taxon>
        <taxon>Neopterygii</taxon>
        <taxon>Teleostei</taxon>
        <taxon>Ostariophysi</taxon>
        <taxon>Cypriniformes</taxon>
        <taxon>Cyprinidae</taxon>
        <taxon>Acrossocheilinae</taxon>
        <taxon>Onychostoma</taxon>
    </lineage>
</organism>
<evidence type="ECO:0000256" key="1">
    <source>
        <dbReference type="ARBA" id="ARBA00022614"/>
    </source>
</evidence>
<evidence type="ECO:0000313" key="4">
    <source>
        <dbReference type="Proteomes" id="UP000579812"/>
    </source>
</evidence>
<dbReference type="SUPFAM" id="SSF52047">
    <property type="entry name" value="RNI-like"/>
    <property type="match status" value="1"/>
</dbReference>
<dbReference type="Proteomes" id="UP000579812">
    <property type="component" value="Unassembled WGS sequence"/>
</dbReference>